<evidence type="ECO:0000259" key="3">
    <source>
        <dbReference type="Pfam" id="PF02481"/>
    </source>
</evidence>
<dbReference type="EMBL" id="JAGDYL010000005">
    <property type="protein sequence ID" value="MBO1804481.1"/>
    <property type="molecule type" value="Genomic_DNA"/>
</dbReference>
<dbReference type="AlphaFoldDB" id="A0A939LUS9"/>
<dbReference type="RefSeq" id="WP_208044962.1">
    <property type="nucleotide sequence ID" value="NZ_JAGDYL010000005.1"/>
</dbReference>
<sequence length="342" mass="35807">MTTDFSDDRHARIALASATRACDPVTRAILTRYTPAEAIDVAFRGQTPRGVRRAEYEAWQAGVAPRLDATLIDAVITQTERAGFTPLTPRDPAWQLTGFSDLGTAQPIVLWERGAGSLLMTRRTDRIAITGARAATGYGVHQAAEISGELAEQEAVIVSGAAYGIDAAAHRSALATGGHTIAVLASGVDRPYPHPHTELIERIADLGLVVSEQAPGAAPTRQRFMDRHRLIAALSSSAVIVEAGPRSGSLRLVDEARALGRPVGAVPGPVTSLASTGTNNLIHTGKARLVSNAREVVELTAAPSSQGQTPGAARTGPEASLDPTQSTFAVSEPEQRGRGLSA</sequence>
<evidence type="ECO:0000313" key="5">
    <source>
        <dbReference type="Proteomes" id="UP000664398"/>
    </source>
</evidence>
<dbReference type="PANTHER" id="PTHR43022:SF1">
    <property type="entry name" value="PROTEIN SMF"/>
    <property type="match status" value="1"/>
</dbReference>
<feature type="region of interest" description="Disordered" evidence="2">
    <location>
        <begin position="300"/>
        <end position="342"/>
    </location>
</feature>
<dbReference type="GO" id="GO:0009294">
    <property type="term" value="P:DNA-mediated transformation"/>
    <property type="evidence" value="ECO:0007669"/>
    <property type="project" value="InterPro"/>
</dbReference>
<dbReference type="Pfam" id="PF02481">
    <property type="entry name" value="DNA_processg_A"/>
    <property type="match status" value="1"/>
</dbReference>
<feature type="domain" description="Smf/DprA SLOG" evidence="3">
    <location>
        <begin position="104"/>
        <end position="299"/>
    </location>
</feature>
<comment type="caution">
    <text evidence="4">The sequence shown here is derived from an EMBL/GenBank/DDBJ whole genome shotgun (WGS) entry which is preliminary data.</text>
</comment>
<proteinExistence type="inferred from homology"/>
<organism evidence="4 5">
    <name type="scientific">Leucobacter ruminantium</name>
    <dbReference type="NCBI Taxonomy" id="1289170"/>
    <lineage>
        <taxon>Bacteria</taxon>
        <taxon>Bacillati</taxon>
        <taxon>Actinomycetota</taxon>
        <taxon>Actinomycetes</taxon>
        <taxon>Micrococcales</taxon>
        <taxon>Microbacteriaceae</taxon>
        <taxon>Leucobacter</taxon>
    </lineage>
</organism>
<keyword evidence="5" id="KW-1185">Reference proteome</keyword>
<dbReference type="Proteomes" id="UP000664398">
    <property type="component" value="Unassembled WGS sequence"/>
</dbReference>
<feature type="compositionally biased region" description="Basic and acidic residues" evidence="2">
    <location>
        <begin position="333"/>
        <end position="342"/>
    </location>
</feature>
<dbReference type="InterPro" id="IPR003488">
    <property type="entry name" value="DprA"/>
</dbReference>
<reference evidence="4" key="1">
    <citation type="submission" date="2021-03" db="EMBL/GenBank/DDBJ databases">
        <title>Leucobacter chromiisoli sp. nov., isolated from chromium-containing soil of chemical plant.</title>
        <authorList>
            <person name="Xu Z."/>
        </authorList>
    </citation>
    <scope>NUCLEOTIDE SEQUENCE</scope>
    <source>
        <strain evidence="4">A2</strain>
    </source>
</reference>
<gene>
    <name evidence="4" type="ORF">J4H91_04005</name>
</gene>
<protein>
    <submittedName>
        <fullName evidence="4">DNA-protecting protein DprA</fullName>
    </submittedName>
</protein>
<dbReference type="SUPFAM" id="SSF102405">
    <property type="entry name" value="MCP/YpsA-like"/>
    <property type="match status" value="1"/>
</dbReference>
<dbReference type="InterPro" id="IPR057666">
    <property type="entry name" value="DrpA_SLOG"/>
</dbReference>
<evidence type="ECO:0000256" key="1">
    <source>
        <dbReference type="ARBA" id="ARBA00006525"/>
    </source>
</evidence>
<accession>A0A939LUS9</accession>
<dbReference type="PANTHER" id="PTHR43022">
    <property type="entry name" value="PROTEIN SMF"/>
    <property type="match status" value="1"/>
</dbReference>
<evidence type="ECO:0000313" key="4">
    <source>
        <dbReference type="EMBL" id="MBO1804481.1"/>
    </source>
</evidence>
<name>A0A939LUS9_9MICO</name>
<dbReference type="Gene3D" id="3.40.50.450">
    <property type="match status" value="1"/>
</dbReference>
<comment type="similarity">
    <text evidence="1">Belongs to the DprA/Smf family.</text>
</comment>
<evidence type="ECO:0000256" key="2">
    <source>
        <dbReference type="SAM" id="MobiDB-lite"/>
    </source>
</evidence>